<evidence type="ECO:0000313" key="4">
    <source>
        <dbReference type="Proteomes" id="UP000700596"/>
    </source>
</evidence>
<dbReference type="InterPro" id="IPR002885">
    <property type="entry name" value="PPR_rpt"/>
</dbReference>
<evidence type="ECO:0000256" key="2">
    <source>
        <dbReference type="PROSITE-ProRule" id="PRU00708"/>
    </source>
</evidence>
<evidence type="ECO:0000256" key="1">
    <source>
        <dbReference type="ARBA" id="ARBA00007626"/>
    </source>
</evidence>
<proteinExistence type="inferred from homology"/>
<dbReference type="Proteomes" id="UP000700596">
    <property type="component" value="Unassembled WGS sequence"/>
</dbReference>
<feature type="repeat" description="PPR" evidence="2">
    <location>
        <begin position="570"/>
        <end position="604"/>
    </location>
</feature>
<organism evidence="3 4">
    <name type="scientific">Dendryphion nanum</name>
    <dbReference type="NCBI Taxonomy" id="256645"/>
    <lineage>
        <taxon>Eukaryota</taxon>
        <taxon>Fungi</taxon>
        <taxon>Dikarya</taxon>
        <taxon>Ascomycota</taxon>
        <taxon>Pezizomycotina</taxon>
        <taxon>Dothideomycetes</taxon>
        <taxon>Pleosporomycetidae</taxon>
        <taxon>Pleosporales</taxon>
        <taxon>Torulaceae</taxon>
        <taxon>Dendryphion</taxon>
    </lineage>
</organism>
<dbReference type="AlphaFoldDB" id="A0A9P9DZV5"/>
<dbReference type="Pfam" id="PF01535">
    <property type="entry name" value="PPR"/>
    <property type="match status" value="2"/>
</dbReference>
<dbReference type="SUPFAM" id="SSF48452">
    <property type="entry name" value="TPR-like"/>
    <property type="match status" value="1"/>
</dbReference>
<comment type="similarity">
    <text evidence="1">Belongs to the PPR family. P subfamily.</text>
</comment>
<keyword evidence="4" id="KW-1185">Reference proteome</keyword>
<accession>A0A9P9DZV5</accession>
<dbReference type="PANTHER" id="PTHR46128:SF329">
    <property type="entry name" value="MITOCHONDRIAL GROUP I INTRON SPLICING FACTOR DMR1"/>
    <property type="match status" value="1"/>
</dbReference>
<dbReference type="OrthoDB" id="185373at2759"/>
<evidence type="ECO:0000313" key="3">
    <source>
        <dbReference type="EMBL" id="KAH7128800.1"/>
    </source>
</evidence>
<name>A0A9P9DZV5_9PLEO</name>
<dbReference type="PANTHER" id="PTHR46128">
    <property type="entry name" value="MITOCHONDRIAL GROUP I INTRON SPLICING FACTOR CCM1"/>
    <property type="match status" value="1"/>
</dbReference>
<dbReference type="Gene3D" id="1.25.40.10">
    <property type="entry name" value="Tetratricopeptide repeat domain"/>
    <property type="match status" value="2"/>
</dbReference>
<protein>
    <submittedName>
        <fullName evidence="3">Uncharacterized protein</fullName>
    </submittedName>
</protein>
<dbReference type="PROSITE" id="PS51375">
    <property type="entry name" value="PPR"/>
    <property type="match status" value="1"/>
</dbReference>
<comment type="caution">
    <text evidence="3">The sequence shown here is derived from an EMBL/GenBank/DDBJ whole genome shotgun (WGS) entry which is preliminary data.</text>
</comment>
<dbReference type="InterPro" id="IPR011990">
    <property type="entry name" value="TPR-like_helical_dom_sf"/>
</dbReference>
<dbReference type="EMBL" id="JAGMWT010000005">
    <property type="protein sequence ID" value="KAH7128800.1"/>
    <property type="molecule type" value="Genomic_DNA"/>
</dbReference>
<sequence>MLERASTCLDTGGRRLFRNHKRCLRSRRMLHSTFWYHGATVLNLPSWWPTSPIIDRTGGDTEGVAEASPHGMASTSQPGLLLDFLYPVKTMAMIQRIAKYRFDLGELQRKRHLGRNSTRQFSTTQWRATPEEPTRLDKDTVKIDLQLKMEIKQRLVGSTAVDALQDLLASEERDKFELAWRLYRAVQQDHHTPELDVNLLIYFGSPSTRVEAMRVLQVFDALAPWDRMDSSYRAAISAHLFLDQIDQAVKLHDGLNQYHSKADVGTGLILGRTVGANNWEQSLHVFQTFLQNTQKDHLDYIGLFVRNADSEGKATIETLWGEVSHLPYVRGNLESFLLYLRENEGLLSNKDDREGVCMFLEGLAREAMEQVLRADPPNEDTIWDFFLTFFQNITRSGLRTTSLYEYAIRRCIDMPRYQKYTNQRKPWLQLYEWFRNSTWMLPTSTTKPKIKVFPSRKLLRQLMYHVGRHQSSETSRERVSVETLVADSHHFYPSDTFPLSTLKFLIHFYAKRGEADRVHEIFNEIQKKFRDNIDLHILSTLPYVYARRVDIRSAEEQFKRINTEFGFTPNTPCWNALLLAYVRADNLDGSLACFNRILQAGATPTLYTITPLLDLCAERGDVEAFETIFSKAEQLKIDVRTSVWARAGYVQACLLSNDPQGAESIAQTMFRNNQSGTLPGDLTHVWNLLVNYYALKGDIFNTRRLYQQMQQNKIPLDSWTYGSLVRALVEVRQTNAGYKIIRVTMPENNVRVHAFHYALVMTGFLREKQYPEAMRAYQRMCARNVSQTHASRMTSLRVMGIEELRMLEKEKPDQPKERLIEVERTLREILLEDFEAGVARSEPRLERSIDSREYQLPAGYFGLLIMLYTARGAFDICKEMFEASKIAPASDQDFTAPIELLNAIMHAHNEAKEYDEVAKCFELARTQADSLVKTLQNAISSRPAPMEFDSLVDPTILEKFQESKIAPNRRHILANSTRIYIRSLIRRNEERPLQEAQRTIRSLLINGYVIDNLTWNEMIQSLAQHARVMDAFSACEMYLMPNFPGWRYDSPSYIRKNIRGHPWMEVRHTDVNRLVIMPRYKTLVALAAAFTQIKRDEANGMGYNPDMGGWTREALEKLAPNTVRAIETMPRIGDILQQQYLGVDP</sequence>
<gene>
    <name evidence="3" type="ORF">B0J11DRAFT_525837</name>
</gene>
<dbReference type="InterPro" id="IPR050872">
    <property type="entry name" value="PPR_P_subfamily"/>
</dbReference>
<reference evidence="3" key="1">
    <citation type="journal article" date="2021" name="Nat. Commun.">
        <title>Genetic determinants of endophytism in the Arabidopsis root mycobiome.</title>
        <authorList>
            <person name="Mesny F."/>
            <person name="Miyauchi S."/>
            <person name="Thiergart T."/>
            <person name="Pickel B."/>
            <person name="Atanasova L."/>
            <person name="Karlsson M."/>
            <person name="Huettel B."/>
            <person name="Barry K.W."/>
            <person name="Haridas S."/>
            <person name="Chen C."/>
            <person name="Bauer D."/>
            <person name="Andreopoulos W."/>
            <person name="Pangilinan J."/>
            <person name="LaButti K."/>
            <person name="Riley R."/>
            <person name="Lipzen A."/>
            <person name="Clum A."/>
            <person name="Drula E."/>
            <person name="Henrissat B."/>
            <person name="Kohler A."/>
            <person name="Grigoriev I.V."/>
            <person name="Martin F.M."/>
            <person name="Hacquard S."/>
        </authorList>
    </citation>
    <scope>NUCLEOTIDE SEQUENCE</scope>
    <source>
        <strain evidence="3">MPI-CAGE-CH-0243</strain>
    </source>
</reference>